<accession>A0A1H2F789</accession>
<keyword evidence="1" id="KW-1133">Transmembrane helix</keyword>
<keyword evidence="1" id="KW-0812">Transmembrane</keyword>
<dbReference type="KEGG" id="nur:ATY38_03820"/>
<organism evidence="2 3">
    <name type="scientific">Nitrosomonas ureae</name>
    <dbReference type="NCBI Taxonomy" id="44577"/>
    <lineage>
        <taxon>Bacteria</taxon>
        <taxon>Pseudomonadati</taxon>
        <taxon>Pseudomonadota</taxon>
        <taxon>Betaproteobacteria</taxon>
        <taxon>Nitrosomonadales</taxon>
        <taxon>Nitrosomonadaceae</taxon>
        <taxon>Nitrosomonas</taxon>
    </lineage>
</organism>
<dbReference type="AlphaFoldDB" id="A0A1H2F789"/>
<dbReference type="PROSITE" id="PS51257">
    <property type="entry name" value="PROKAR_LIPOPROTEIN"/>
    <property type="match status" value="1"/>
</dbReference>
<dbReference type="Proteomes" id="UP000182882">
    <property type="component" value="Unassembled WGS sequence"/>
</dbReference>
<keyword evidence="1" id="KW-0472">Membrane</keyword>
<sequence>MKIINFGNFLLFIRSTVASLGLLGFLVLGGCVWPGTTVPIKPSTTGILVVNIGFGASAASGYECKGNGTVRISSTSGASQNQLFSFSGISSSSSPACNTAVTFSNLNPDTWTIQIVPVGIACPKQVVANNVTTATIRMDGGTCQ</sequence>
<proteinExistence type="predicted"/>
<keyword evidence="3" id="KW-1185">Reference proteome</keyword>
<evidence type="ECO:0000313" key="2">
    <source>
        <dbReference type="EMBL" id="SDU02848.1"/>
    </source>
</evidence>
<evidence type="ECO:0008006" key="4">
    <source>
        <dbReference type="Google" id="ProtNLM"/>
    </source>
</evidence>
<feature type="transmembrane region" description="Helical" evidence="1">
    <location>
        <begin position="12"/>
        <end position="35"/>
    </location>
</feature>
<protein>
    <recommendedName>
        <fullName evidence="4">Lipoprotein</fullName>
    </recommendedName>
</protein>
<evidence type="ECO:0000256" key="1">
    <source>
        <dbReference type="SAM" id="Phobius"/>
    </source>
</evidence>
<reference evidence="3" key="1">
    <citation type="submission" date="2016-10" db="EMBL/GenBank/DDBJ databases">
        <authorList>
            <person name="Varghese N."/>
            <person name="Submissions S."/>
        </authorList>
    </citation>
    <scope>NUCLEOTIDE SEQUENCE [LARGE SCALE GENOMIC DNA]</scope>
    <source>
        <strain evidence="3">Nm10</strain>
    </source>
</reference>
<gene>
    <name evidence="2" type="ORF">SAMN05216406_11819</name>
</gene>
<dbReference type="RefSeq" id="WP_062558134.1">
    <property type="nucleotide sequence ID" value="NZ_CP013341.1"/>
</dbReference>
<evidence type="ECO:0000313" key="3">
    <source>
        <dbReference type="Proteomes" id="UP000182882"/>
    </source>
</evidence>
<name>A0A1H2F789_9PROT</name>
<dbReference type="EMBL" id="FNLN01000018">
    <property type="protein sequence ID" value="SDU02848.1"/>
    <property type="molecule type" value="Genomic_DNA"/>
</dbReference>